<dbReference type="EMBL" id="AMZH03011241">
    <property type="protein sequence ID" value="RRT53235.1"/>
    <property type="molecule type" value="Genomic_DNA"/>
</dbReference>
<sequence>MYSQLHCPCHLPPDVEMVINRRGARGAAHAGEAPLWKWERMGNRVVGERLLVLTRSVEMGRRSCEMELYGFAIELRLVCLNSAV</sequence>
<protein>
    <submittedName>
        <fullName evidence="1">Uncharacterized protein</fullName>
    </submittedName>
</protein>
<dbReference type="Proteomes" id="UP000287651">
    <property type="component" value="Unassembled WGS sequence"/>
</dbReference>
<organism evidence="1 2">
    <name type="scientific">Ensete ventricosum</name>
    <name type="common">Abyssinian banana</name>
    <name type="synonym">Musa ensete</name>
    <dbReference type="NCBI Taxonomy" id="4639"/>
    <lineage>
        <taxon>Eukaryota</taxon>
        <taxon>Viridiplantae</taxon>
        <taxon>Streptophyta</taxon>
        <taxon>Embryophyta</taxon>
        <taxon>Tracheophyta</taxon>
        <taxon>Spermatophyta</taxon>
        <taxon>Magnoliopsida</taxon>
        <taxon>Liliopsida</taxon>
        <taxon>Zingiberales</taxon>
        <taxon>Musaceae</taxon>
        <taxon>Ensete</taxon>
    </lineage>
</organism>
<gene>
    <name evidence="1" type="ORF">B296_00024439</name>
</gene>
<reference evidence="1 2" key="1">
    <citation type="journal article" date="2014" name="Agronomy (Basel)">
        <title>A Draft Genome Sequence for Ensete ventricosum, the Drought-Tolerant Tree Against Hunger.</title>
        <authorList>
            <person name="Harrison J."/>
            <person name="Moore K.A."/>
            <person name="Paszkiewicz K."/>
            <person name="Jones T."/>
            <person name="Grant M."/>
            <person name="Ambacheew D."/>
            <person name="Muzemil S."/>
            <person name="Studholme D.J."/>
        </authorList>
    </citation>
    <scope>NUCLEOTIDE SEQUENCE [LARGE SCALE GENOMIC DNA]</scope>
</reference>
<evidence type="ECO:0000313" key="2">
    <source>
        <dbReference type="Proteomes" id="UP000287651"/>
    </source>
</evidence>
<dbReference type="AlphaFoldDB" id="A0A426YND6"/>
<name>A0A426YND6_ENSVE</name>
<evidence type="ECO:0000313" key="1">
    <source>
        <dbReference type="EMBL" id="RRT53235.1"/>
    </source>
</evidence>
<proteinExistence type="predicted"/>
<comment type="caution">
    <text evidence="1">The sequence shown here is derived from an EMBL/GenBank/DDBJ whole genome shotgun (WGS) entry which is preliminary data.</text>
</comment>
<accession>A0A426YND6</accession>